<dbReference type="PANTHER" id="PTHR44757">
    <property type="entry name" value="DIGUANYLATE CYCLASE DGCP"/>
    <property type="match status" value="1"/>
</dbReference>
<evidence type="ECO:0000259" key="4">
    <source>
        <dbReference type="PROSITE" id="PS50887"/>
    </source>
</evidence>
<comment type="catalytic activity">
    <reaction evidence="1">
        <text>3',3'-c-di-GMP + H2O = 5'-phosphoguanylyl(3'-&gt;5')guanosine + H(+)</text>
        <dbReference type="Rhea" id="RHEA:24902"/>
        <dbReference type="ChEBI" id="CHEBI:15377"/>
        <dbReference type="ChEBI" id="CHEBI:15378"/>
        <dbReference type="ChEBI" id="CHEBI:58754"/>
        <dbReference type="ChEBI" id="CHEBI:58805"/>
        <dbReference type="EC" id="3.1.4.52"/>
    </reaction>
    <physiologicalReaction direction="left-to-right" evidence="1">
        <dbReference type="Rhea" id="RHEA:24903"/>
    </physiologicalReaction>
</comment>
<evidence type="ECO:0000259" key="2">
    <source>
        <dbReference type="PROSITE" id="PS50112"/>
    </source>
</evidence>
<dbReference type="Pfam" id="PF13426">
    <property type="entry name" value="PAS_9"/>
    <property type="match status" value="2"/>
</dbReference>
<dbReference type="CDD" id="cd01949">
    <property type="entry name" value="GGDEF"/>
    <property type="match status" value="1"/>
</dbReference>
<dbReference type="InterPro" id="IPR001610">
    <property type="entry name" value="PAC"/>
</dbReference>
<evidence type="ECO:0000256" key="1">
    <source>
        <dbReference type="ARBA" id="ARBA00051114"/>
    </source>
</evidence>
<gene>
    <name evidence="5" type="ORF">FJR03_01285</name>
</gene>
<dbReference type="InterPro" id="IPR043128">
    <property type="entry name" value="Rev_trsase/Diguanyl_cyclase"/>
</dbReference>
<evidence type="ECO:0000259" key="3">
    <source>
        <dbReference type="PROSITE" id="PS50883"/>
    </source>
</evidence>
<dbReference type="PANTHER" id="PTHR44757:SF2">
    <property type="entry name" value="BIOFILM ARCHITECTURE MAINTENANCE PROTEIN MBAA"/>
    <property type="match status" value="1"/>
</dbReference>
<dbReference type="SUPFAM" id="SSF55073">
    <property type="entry name" value="Nucleotide cyclase"/>
    <property type="match status" value="1"/>
</dbReference>
<evidence type="ECO:0000313" key="5">
    <source>
        <dbReference type="EMBL" id="QOP40448.1"/>
    </source>
</evidence>
<sequence length="813" mass="93358">MKFKKTAQIIDLLIDNKENILDVWLSSKETQNILNAYDIEIDTFRTPFATQLFDCYLDQILGKNNLQDCSVIPAYIKLMLKHHATPDKIFLLPIELENSILKSFFANNLSDYEIYIETNQLTKYTLQATLTEFQKIFNDQKQENIYHNAILETTNDGYWMADMSGNLLEVNSSYSKMSGYSIDELLTMSIQNVEAIESEEETKKHIEHIIQYGNETFETIHIKKNGERYPVEVSVSFSEIEGGRFFVLVRDISERKRDEKELLLSSKVFSNMTDGVVITDSAQHILKVNNSFCKTTGYTEKELLGKSPNLLSSGWHDKEFYKQMWEEISGKGSWQGEIVDRKKNGETYISETSIVAIKKDDEITNYIAISSDISHKKEQEQIINNLAYYDALTKLPNKILFQERFENYVSLAKRHQKQIALLFIDLDNFKNINDTLGHLVGDQFLKDAAMRIKSILREEDTVGRFGGDEFAILVQNWHSLSSLGTLAQKIIDIFKQPFLLESTEFFSGASIGISIYPDDAQTYDEMVRLADTAMYHVKNQGKNNYEFYSSSMNTSIAEKMQILTALHTALENNEFHLTYQPKINIDTNTVYGMEALIRWIHPKLGFISPEIFIPKAEDNGHIYNIGLWVLEKALEDTKKLHDSGFNDLTVSINISSKQLEQNCFLDDFRKIIDKVGLKREFIDLEITETQVMNNIESSLDILRQLSALGIKMSIDDFGTGYSSLNYLKQLPASTIKIDKSFVLDIDKDENDKAIVSSIIALSQSLNKNIVAEGSETEEHIKILKELGVNQVQGYFYSKPLKFEEFESFLKEFR</sequence>
<dbReference type="InterPro" id="IPR001633">
    <property type="entry name" value="EAL_dom"/>
</dbReference>
<dbReference type="FunFam" id="3.30.70.270:FF:000001">
    <property type="entry name" value="Diguanylate cyclase domain protein"/>
    <property type="match status" value="1"/>
</dbReference>
<dbReference type="EMBL" id="CP041165">
    <property type="protein sequence ID" value="QOP40448.1"/>
    <property type="molecule type" value="Genomic_DNA"/>
</dbReference>
<dbReference type="Gene3D" id="3.20.20.450">
    <property type="entry name" value="EAL domain"/>
    <property type="match status" value="1"/>
</dbReference>
<reference evidence="5 6" key="1">
    <citation type="submission" date="2019-06" db="EMBL/GenBank/DDBJ databases">
        <title>Sulfurimonas gotlandica sp. nov., a chemoautotrophic and psychrotolerant epsilonproteobacterium isolated from a pelagic redoxcline, and an emended description of the genus Sulfurimonas.</title>
        <authorList>
            <person name="Wang S."/>
            <person name="Jiang L."/>
            <person name="Shao Z."/>
        </authorList>
    </citation>
    <scope>NUCLEOTIDE SEQUENCE [LARGE SCALE GENOMIC DNA]</scope>
    <source>
        <strain evidence="5 6">B2</strain>
    </source>
</reference>
<dbReference type="InterPro" id="IPR035919">
    <property type="entry name" value="EAL_sf"/>
</dbReference>
<feature type="domain" description="PAS" evidence="2">
    <location>
        <begin position="150"/>
        <end position="213"/>
    </location>
</feature>
<protein>
    <submittedName>
        <fullName evidence="5">EAL domain-containing protein</fullName>
    </submittedName>
</protein>
<dbReference type="Pfam" id="PF00990">
    <property type="entry name" value="GGDEF"/>
    <property type="match status" value="1"/>
</dbReference>
<dbReference type="Gene3D" id="3.30.450.20">
    <property type="entry name" value="PAS domain"/>
    <property type="match status" value="2"/>
</dbReference>
<dbReference type="AlphaFoldDB" id="A0A7M3V9L5"/>
<dbReference type="PROSITE" id="PS50883">
    <property type="entry name" value="EAL"/>
    <property type="match status" value="1"/>
</dbReference>
<organism evidence="5 6">
    <name type="scientific">Sulfurimonas marina</name>
    <dbReference type="NCBI Taxonomy" id="2590551"/>
    <lineage>
        <taxon>Bacteria</taxon>
        <taxon>Pseudomonadati</taxon>
        <taxon>Campylobacterota</taxon>
        <taxon>Epsilonproteobacteria</taxon>
        <taxon>Campylobacterales</taxon>
        <taxon>Sulfurimonadaceae</taxon>
        <taxon>Sulfurimonas</taxon>
    </lineage>
</organism>
<dbReference type="InterPro" id="IPR035965">
    <property type="entry name" value="PAS-like_dom_sf"/>
</dbReference>
<feature type="domain" description="PAS" evidence="2">
    <location>
        <begin position="267"/>
        <end position="307"/>
    </location>
</feature>
<dbReference type="NCBIfam" id="TIGR00229">
    <property type="entry name" value="sensory_box"/>
    <property type="match status" value="2"/>
</dbReference>
<dbReference type="SMART" id="SM00267">
    <property type="entry name" value="GGDEF"/>
    <property type="match status" value="1"/>
</dbReference>
<dbReference type="KEGG" id="smax:FJR03_01285"/>
<dbReference type="SUPFAM" id="SSF141868">
    <property type="entry name" value="EAL domain-like"/>
    <property type="match status" value="1"/>
</dbReference>
<keyword evidence="6" id="KW-1185">Reference proteome</keyword>
<feature type="domain" description="EAL" evidence="3">
    <location>
        <begin position="559"/>
        <end position="813"/>
    </location>
</feature>
<evidence type="ECO:0000313" key="6">
    <source>
        <dbReference type="Proteomes" id="UP000593910"/>
    </source>
</evidence>
<dbReference type="InterPro" id="IPR000160">
    <property type="entry name" value="GGDEF_dom"/>
</dbReference>
<dbReference type="SMART" id="SM00086">
    <property type="entry name" value="PAC"/>
    <property type="match status" value="2"/>
</dbReference>
<dbReference type="FunFam" id="3.20.20.450:FF:000001">
    <property type="entry name" value="Cyclic di-GMP phosphodiesterase yahA"/>
    <property type="match status" value="1"/>
</dbReference>
<dbReference type="GO" id="GO:0071111">
    <property type="term" value="F:cyclic-guanylate-specific phosphodiesterase activity"/>
    <property type="evidence" value="ECO:0007669"/>
    <property type="project" value="UniProtKB-EC"/>
</dbReference>
<dbReference type="PROSITE" id="PS50887">
    <property type="entry name" value="GGDEF"/>
    <property type="match status" value="1"/>
</dbReference>
<dbReference type="InterPro" id="IPR052155">
    <property type="entry name" value="Biofilm_reg_signaling"/>
</dbReference>
<dbReference type="Pfam" id="PF00563">
    <property type="entry name" value="EAL"/>
    <property type="match status" value="1"/>
</dbReference>
<dbReference type="Gene3D" id="3.30.70.270">
    <property type="match status" value="1"/>
</dbReference>
<feature type="domain" description="GGDEF" evidence="4">
    <location>
        <begin position="417"/>
        <end position="550"/>
    </location>
</feature>
<dbReference type="GO" id="GO:0071732">
    <property type="term" value="P:cellular response to nitric oxide"/>
    <property type="evidence" value="ECO:0007669"/>
    <property type="project" value="UniProtKB-ARBA"/>
</dbReference>
<proteinExistence type="predicted"/>
<dbReference type="SMART" id="SM00052">
    <property type="entry name" value="EAL"/>
    <property type="match status" value="1"/>
</dbReference>
<dbReference type="PROSITE" id="PS50112">
    <property type="entry name" value="PAS"/>
    <property type="match status" value="2"/>
</dbReference>
<dbReference type="InterPro" id="IPR029787">
    <property type="entry name" value="Nucleotide_cyclase"/>
</dbReference>
<dbReference type="CDD" id="cd01948">
    <property type="entry name" value="EAL"/>
    <property type="match status" value="1"/>
</dbReference>
<dbReference type="InterPro" id="IPR000014">
    <property type="entry name" value="PAS"/>
</dbReference>
<dbReference type="RefSeq" id="WP_193113873.1">
    <property type="nucleotide sequence ID" value="NZ_CP041165.1"/>
</dbReference>
<dbReference type="SMART" id="SM00091">
    <property type="entry name" value="PAS"/>
    <property type="match status" value="2"/>
</dbReference>
<name>A0A7M3V9L5_9BACT</name>
<dbReference type="Proteomes" id="UP000593910">
    <property type="component" value="Chromosome"/>
</dbReference>
<accession>A0A7M3V9L5</accession>
<dbReference type="NCBIfam" id="TIGR00254">
    <property type="entry name" value="GGDEF"/>
    <property type="match status" value="1"/>
</dbReference>
<dbReference type="CDD" id="cd00130">
    <property type="entry name" value="PAS"/>
    <property type="match status" value="2"/>
</dbReference>
<dbReference type="SUPFAM" id="SSF55785">
    <property type="entry name" value="PYP-like sensor domain (PAS domain)"/>
    <property type="match status" value="2"/>
</dbReference>